<evidence type="ECO:0000313" key="2">
    <source>
        <dbReference type="EMBL" id="CAB4185510.1"/>
    </source>
</evidence>
<name>A0A6J5QLK4_9CAUD</name>
<proteinExistence type="predicted"/>
<dbReference type="EMBL" id="LR797194">
    <property type="protein sequence ID" value="CAB4193345.1"/>
    <property type="molecule type" value="Genomic_DNA"/>
</dbReference>
<evidence type="ECO:0000313" key="4">
    <source>
        <dbReference type="EMBL" id="CAB4216135.1"/>
    </source>
</evidence>
<dbReference type="EMBL" id="LR798422">
    <property type="protein sequence ID" value="CAB5230766.1"/>
    <property type="molecule type" value="Genomic_DNA"/>
</dbReference>
<accession>A0A6J5QLK4</accession>
<dbReference type="EMBL" id="LR797435">
    <property type="protein sequence ID" value="CAB4216135.1"/>
    <property type="molecule type" value="Genomic_DNA"/>
</dbReference>
<evidence type="ECO:0000313" key="3">
    <source>
        <dbReference type="EMBL" id="CAB4193345.1"/>
    </source>
</evidence>
<sequence>MSYKAPLATATDFGIMQPGAGLSVTSGVVSATLGLLNYGFFADGTQTNPVANGINTVSFATAGPANGISVVGGNAITVVNAGTYTEMFTLIVNKTAGGTSSVSFWLRSNGVDVQGSRQDLELTNTLAQIFTSGNFTLNIPAGGNIQMCWSSADTTVALTALPAAVNPVRPTGDSIKLTLTRIS</sequence>
<evidence type="ECO:0000313" key="1">
    <source>
        <dbReference type="EMBL" id="CAB4173939.1"/>
    </source>
</evidence>
<protein>
    <submittedName>
        <fullName evidence="2">Uncharacterized protein</fullName>
    </submittedName>
</protein>
<reference evidence="2" key="1">
    <citation type="submission" date="2020-05" db="EMBL/GenBank/DDBJ databases">
        <authorList>
            <person name="Chiriac C."/>
            <person name="Salcher M."/>
            <person name="Ghai R."/>
            <person name="Kavagutti S V."/>
        </authorList>
    </citation>
    <scope>NUCLEOTIDE SEQUENCE</scope>
</reference>
<gene>
    <name evidence="2" type="ORF">UFOVP1123_86</name>
    <name evidence="3" type="ORF">UFOVP1239_64</name>
    <name evidence="4" type="ORF">UFOVP1484_90</name>
    <name evidence="5" type="ORF">UFOVP1577_96</name>
    <name evidence="1" type="ORF">UFOVP961_16</name>
</gene>
<organism evidence="2">
    <name type="scientific">uncultured Caudovirales phage</name>
    <dbReference type="NCBI Taxonomy" id="2100421"/>
    <lineage>
        <taxon>Viruses</taxon>
        <taxon>Duplodnaviria</taxon>
        <taxon>Heunggongvirae</taxon>
        <taxon>Uroviricota</taxon>
        <taxon>Caudoviricetes</taxon>
        <taxon>Peduoviridae</taxon>
        <taxon>Maltschvirus</taxon>
        <taxon>Maltschvirus maltsch</taxon>
    </lineage>
</organism>
<dbReference type="EMBL" id="LR796912">
    <property type="protein sequence ID" value="CAB4173939.1"/>
    <property type="molecule type" value="Genomic_DNA"/>
</dbReference>
<dbReference type="EMBL" id="LR797079">
    <property type="protein sequence ID" value="CAB4185510.1"/>
    <property type="molecule type" value="Genomic_DNA"/>
</dbReference>
<evidence type="ECO:0000313" key="5">
    <source>
        <dbReference type="EMBL" id="CAB5230766.1"/>
    </source>
</evidence>